<dbReference type="OrthoDB" id="6778171at2759"/>
<gene>
    <name evidence="1" type="ORF">CALMAC_LOCUS6133</name>
</gene>
<sequence>MSLHPNQHSYTPGRSSDLALHQVVGRIERSLDNKEPTLRVFIDIKGAFDKTTCPKIGQQLQASNERRTVSECILRMFSNRAITIMVEDISVENGIKHPDRILLVNNQTRISLKKDHTVYASRKRVAGHASVIMTVARCASKSKKPEYTAVVAKMAQRCTLEITFANVYLNVRQFLIVVTSHSTAALFNHPPRRLIVIGRNRWCENMGLQTTILLLCWNYLLSYGYASYFGMVSKHVLRFSAVVNIFKEEKNLINQRENAAESDNEEDIVFDSQLSISVTSIHYKNQYSTLIYTYMREIEEFIHQKYILLKKRNSR</sequence>
<dbReference type="AlphaFoldDB" id="A0A653C5D9"/>
<evidence type="ECO:0000313" key="1">
    <source>
        <dbReference type="EMBL" id="VEN42759.1"/>
    </source>
</evidence>
<keyword evidence="2" id="KW-1185">Reference proteome</keyword>
<organism evidence="1 2">
    <name type="scientific">Callosobruchus maculatus</name>
    <name type="common">Southern cowpea weevil</name>
    <name type="synonym">Pulse bruchid</name>
    <dbReference type="NCBI Taxonomy" id="64391"/>
    <lineage>
        <taxon>Eukaryota</taxon>
        <taxon>Metazoa</taxon>
        <taxon>Ecdysozoa</taxon>
        <taxon>Arthropoda</taxon>
        <taxon>Hexapoda</taxon>
        <taxon>Insecta</taxon>
        <taxon>Pterygota</taxon>
        <taxon>Neoptera</taxon>
        <taxon>Endopterygota</taxon>
        <taxon>Coleoptera</taxon>
        <taxon>Polyphaga</taxon>
        <taxon>Cucujiformia</taxon>
        <taxon>Chrysomeloidea</taxon>
        <taxon>Chrysomelidae</taxon>
        <taxon>Bruchinae</taxon>
        <taxon>Bruchini</taxon>
        <taxon>Callosobruchus</taxon>
    </lineage>
</organism>
<name>A0A653C5D9_CALMS</name>
<proteinExistence type="predicted"/>
<reference evidence="1 2" key="1">
    <citation type="submission" date="2019-01" db="EMBL/GenBank/DDBJ databases">
        <authorList>
            <person name="Sayadi A."/>
        </authorList>
    </citation>
    <scope>NUCLEOTIDE SEQUENCE [LARGE SCALE GENOMIC DNA]</scope>
</reference>
<protein>
    <recommendedName>
        <fullName evidence="3">Reverse transcriptase domain-containing protein</fullName>
    </recommendedName>
</protein>
<evidence type="ECO:0008006" key="3">
    <source>
        <dbReference type="Google" id="ProtNLM"/>
    </source>
</evidence>
<dbReference type="EMBL" id="CAACVG010006957">
    <property type="protein sequence ID" value="VEN42759.1"/>
    <property type="molecule type" value="Genomic_DNA"/>
</dbReference>
<evidence type="ECO:0000313" key="2">
    <source>
        <dbReference type="Proteomes" id="UP000410492"/>
    </source>
</evidence>
<dbReference type="Proteomes" id="UP000410492">
    <property type="component" value="Unassembled WGS sequence"/>
</dbReference>
<accession>A0A653C5D9</accession>